<accession>X1GNE1</accession>
<proteinExistence type="predicted"/>
<dbReference type="Gene3D" id="3.40.50.12500">
    <property type="match status" value="1"/>
</dbReference>
<organism evidence="1">
    <name type="scientific">marine sediment metagenome</name>
    <dbReference type="NCBI Taxonomy" id="412755"/>
    <lineage>
        <taxon>unclassified sequences</taxon>
        <taxon>metagenomes</taxon>
        <taxon>ecological metagenomes</taxon>
    </lineage>
</organism>
<name>X1GNE1_9ZZZZ</name>
<dbReference type="EMBL" id="BARU01007245">
    <property type="protein sequence ID" value="GAH43134.1"/>
    <property type="molecule type" value="Genomic_DNA"/>
</dbReference>
<dbReference type="InterPro" id="IPR053714">
    <property type="entry name" value="Iso_Racemase_Enz_sf"/>
</dbReference>
<gene>
    <name evidence="1" type="ORF">S03H2_14282</name>
</gene>
<sequence>MNKVKTKFDFGEAIGMLVGKWWCSAVVQGHHQYAPTYDFPVRIKFIENYWIQSKREFNVSEYIRCAKELEEEGVKAIVGSCGLIGNMQEELANAVDIPVFSSNLLVVPLALSMVGKGKKVGILTDSSEVLLKDDCKVLRRCGIQPESPRIAIKGMEESEYKDIWLTQFGGGEIEKGNWWDLDEGEVAKLELGEFNIQKVEEVIVSVAKKMVTENPDLGAIVLECTEMPLYAKAIRKATGLLVFDSVSLVKFIHSATVSV</sequence>
<comment type="caution">
    <text evidence="1">The sequence shown here is derived from an EMBL/GenBank/DDBJ whole genome shotgun (WGS) entry which is preliminary data.</text>
</comment>
<reference evidence="1" key="1">
    <citation type="journal article" date="2014" name="Front. Microbiol.">
        <title>High frequency of phylogenetically diverse reductive dehalogenase-homologous genes in deep subseafloor sedimentary metagenomes.</title>
        <authorList>
            <person name="Kawai M."/>
            <person name="Futagami T."/>
            <person name="Toyoda A."/>
            <person name="Takaki Y."/>
            <person name="Nishi S."/>
            <person name="Hori S."/>
            <person name="Arai W."/>
            <person name="Tsubouchi T."/>
            <person name="Morono Y."/>
            <person name="Uchiyama I."/>
            <person name="Ito T."/>
            <person name="Fujiyama A."/>
            <person name="Inagaki F."/>
            <person name="Takami H."/>
        </authorList>
    </citation>
    <scope>NUCLEOTIDE SEQUENCE</scope>
    <source>
        <strain evidence="1">Expedition CK06-06</strain>
    </source>
</reference>
<evidence type="ECO:0008006" key="2">
    <source>
        <dbReference type="Google" id="ProtNLM"/>
    </source>
</evidence>
<evidence type="ECO:0000313" key="1">
    <source>
        <dbReference type="EMBL" id="GAH43134.1"/>
    </source>
</evidence>
<dbReference type="AlphaFoldDB" id="X1GNE1"/>
<protein>
    <recommendedName>
        <fullName evidence="2">Aspartate/glutamate racemase family protein</fullName>
    </recommendedName>
</protein>